<evidence type="ECO:0000313" key="1">
    <source>
        <dbReference type="EMBL" id="QLQ33899.1"/>
    </source>
</evidence>
<gene>
    <name evidence="1" type="ORF">HZT40_22315</name>
</gene>
<sequence>MDTSGHNVTAEIRNADMLQTDKAAQAVLTASEGYRSPAVDACSVDRVGESNIVVQAGWNNGRLMVSSYDALSSFISFAYGEAGKAPIAEDFHLVVYVKAASEAAFHRLLDATLGKGISPAHSLQIRYMYEQFPNQQQDVLLVWNTGGTW</sequence>
<protein>
    <submittedName>
        <fullName evidence="1">Uncharacterized protein</fullName>
    </submittedName>
</protein>
<proteinExistence type="predicted"/>
<accession>A0A7L6AXM8</accession>
<dbReference type="Proteomes" id="UP000510621">
    <property type="component" value="Chromosome"/>
</dbReference>
<keyword evidence="2" id="KW-1185">Reference proteome</keyword>
<evidence type="ECO:0000313" key="2">
    <source>
        <dbReference type="Proteomes" id="UP000510621"/>
    </source>
</evidence>
<dbReference type="KEGG" id="this:HZT40_22315"/>
<reference evidence="1" key="1">
    <citation type="submission" date="2020-06" db="EMBL/GenBank/DDBJ databases">
        <title>Analysis procedures for assessing recovery of high quality, complete, closed genomes from Nanopore long read metagenome sequencing.</title>
        <authorList>
            <person name="Bessarab I."/>
            <person name="Arumugam K."/>
            <person name="Haryono M."/>
            <person name="Liu X."/>
            <person name="Roy S."/>
            <person name="Zuniga-Montanez R.E."/>
            <person name="Qiu G."/>
            <person name="Drautz-Moses D.I."/>
            <person name="Law Y.Y."/>
            <person name="Wuertz S."/>
            <person name="Lauro F.M."/>
            <person name="Huson D.H."/>
            <person name="Williams R.B."/>
        </authorList>
    </citation>
    <scope>NUCLEOTIDE SEQUENCE [LARGE SCALE GENOMIC DNA]</scope>
    <source>
        <strain evidence="1">SSD2</strain>
    </source>
</reference>
<name>A0A7L6AXM8_9GAMM</name>
<organism evidence="1 2">
    <name type="scientific">Candidatus Thiothrix singaporensis</name>
    <dbReference type="NCBI Taxonomy" id="2799669"/>
    <lineage>
        <taxon>Bacteria</taxon>
        <taxon>Pseudomonadati</taxon>
        <taxon>Pseudomonadota</taxon>
        <taxon>Gammaproteobacteria</taxon>
        <taxon>Thiotrichales</taxon>
        <taxon>Thiotrichaceae</taxon>
        <taxon>Thiothrix</taxon>
    </lineage>
</organism>
<dbReference type="EMBL" id="CP059265">
    <property type="protein sequence ID" value="QLQ33899.1"/>
    <property type="molecule type" value="Genomic_DNA"/>
</dbReference>
<dbReference type="AlphaFoldDB" id="A0A7L6AXM8"/>